<evidence type="ECO:0000256" key="2">
    <source>
        <dbReference type="SAM" id="Phobius"/>
    </source>
</evidence>
<feature type="transmembrane region" description="Helical" evidence="2">
    <location>
        <begin position="186"/>
        <end position="206"/>
    </location>
</feature>
<reference evidence="3 4" key="1">
    <citation type="journal article" date="2023" name="BMC Biotechnol.">
        <title>Vitis rotundifolia cv Carlos genome sequencing.</title>
        <authorList>
            <person name="Huff M."/>
            <person name="Hulse-Kemp A."/>
            <person name="Scheffler B."/>
            <person name="Youngblood R."/>
            <person name="Simpson S."/>
            <person name="Babiker E."/>
            <person name="Staton M."/>
        </authorList>
    </citation>
    <scope>NUCLEOTIDE SEQUENCE [LARGE SCALE GENOMIC DNA]</scope>
    <source>
        <tissue evidence="3">Leaf</tissue>
    </source>
</reference>
<feature type="transmembrane region" description="Helical" evidence="2">
    <location>
        <begin position="218"/>
        <end position="235"/>
    </location>
</feature>
<keyword evidence="2" id="KW-1133">Transmembrane helix</keyword>
<evidence type="ECO:0000313" key="4">
    <source>
        <dbReference type="Proteomes" id="UP001168098"/>
    </source>
</evidence>
<accession>A0AA39ALN8</accession>
<dbReference type="AlphaFoldDB" id="A0AA39ALN8"/>
<sequence>MASSINLTDLRGKSMSLTGEEIVGEPRKRRTMSPSSVCSTEELDSGAGTADFHTIDMGHESSPSLSEVELQDPGPNLPPSGLTIIIATIPAAMIHGDKPLQMNSADGFSHIIPVRIQNMGQEQGDVLPLFQIFAQNGDRAAETSANLGKTIVSMTFQAGVGLVVPLSLQNSSPAEQSHTPRSPLHVVQLAMVIGFVASFMGILLRHTCPVMARKMEKTGYLSAALGFFVMMSLFLPDKVMWIGWVASAVSLIAFILACLGSHRLGLGTAG</sequence>
<organism evidence="3 4">
    <name type="scientific">Vitis rotundifolia</name>
    <name type="common">Muscadine grape</name>
    <dbReference type="NCBI Taxonomy" id="103349"/>
    <lineage>
        <taxon>Eukaryota</taxon>
        <taxon>Viridiplantae</taxon>
        <taxon>Streptophyta</taxon>
        <taxon>Embryophyta</taxon>
        <taxon>Tracheophyta</taxon>
        <taxon>Spermatophyta</taxon>
        <taxon>Magnoliopsida</taxon>
        <taxon>eudicotyledons</taxon>
        <taxon>Gunneridae</taxon>
        <taxon>Pentapetalae</taxon>
        <taxon>rosids</taxon>
        <taxon>Vitales</taxon>
        <taxon>Vitaceae</taxon>
        <taxon>Viteae</taxon>
        <taxon>Vitis</taxon>
    </lineage>
</organism>
<comment type="caution">
    <text evidence="3">The sequence shown here is derived from an EMBL/GenBank/DDBJ whole genome shotgun (WGS) entry which is preliminary data.</text>
</comment>
<keyword evidence="2" id="KW-0812">Transmembrane</keyword>
<dbReference type="Proteomes" id="UP001168098">
    <property type="component" value="Unassembled WGS sequence"/>
</dbReference>
<proteinExistence type="predicted"/>
<feature type="transmembrane region" description="Helical" evidence="2">
    <location>
        <begin position="241"/>
        <end position="259"/>
    </location>
</feature>
<feature type="region of interest" description="Disordered" evidence="1">
    <location>
        <begin position="25"/>
        <end position="73"/>
    </location>
</feature>
<protein>
    <submittedName>
        <fullName evidence="3">Uncharacterized protein</fullName>
    </submittedName>
</protein>
<evidence type="ECO:0000256" key="1">
    <source>
        <dbReference type="SAM" id="MobiDB-lite"/>
    </source>
</evidence>
<evidence type="ECO:0000313" key="3">
    <source>
        <dbReference type="EMBL" id="KAJ9709474.1"/>
    </source>
</evidence>
<name>A0AA39ALN8_VITRO</name>
<keyword evidence="4" id="KW-1185">Reference proteome</keyword>
<keyword evidence="2" id="KW-0472">Membrane</keyword>
<gene>
    <name evidence="3" type="ORF">PVL29_001112</name>
</gene>
<dbReference type="EMBL" id="JARBHA010000001">
    <property type="protein sequence ID" value="KAJ9709474.1"/>
    <property type="molecule type" value="Genomic_DNA"/>
</dbReference>